<dbReference type="InterPro" id="IPR049945">
    <property type="entry name" value="AAA_22"/>
</dbReference>
<comment type="caution">
    <text evidence="2">The sequence shown here is derived from an EMBL/GenBank/DDBJ whole genome shotgun (WGS) entry which is preliminary data.</text>
</comment>
<gene>
    <name evidence="2" type="ORF">SDC9_207720</name>
</gene>
<proteinExistence type="predicted"/>
<dbReference type="EMBL" id="VSSQ01134665">
    <property type="protein sequence ID" value="MPN59997.1"/>
    <property type="molecule type" value="Genomic_DNA"/>
</dbReference>
<organism evidence="2">
    <name type="scientific">bioreactor metagenome</name>
    <dbReference type="NCBI Taxonomy" id="1076179"/>
    <lineage>
        <taxon>unclassified sequences</taxon>
        <taxon>metagenomes</taxon>
        <taxon>ecological metagenomes</taxon>
    </lineage>
</organism>
<feature type="domain" description="ORC1/DEAH AAA+ ATPase" evidence="1">
    <location>
        <begin position="2"/>
        <end position="45"/>
    </location>
</feature>
<dbReference type="GO" id="GO:0016887">
    <property type="term" value="F:ATP hydrolysis activity"/>
    <property type="evidence" value="ECO:0007669"/>
    <property type="project" value="InterPro"/>
</dbReference>
<evidence type="ECO:0000259" key="1">
    <source>
        <dbReference type="Pfam" id="PF13401"/>
    </source>
</evidence>
<accession>A0A645J9C5</accession>
<dbReference type="Pfam" id="PF13401">
    <property type="entry name" value="AAA_22"/>
    <property type="match status" value="1"/>
</dbReference>
<name>A0A645J9C5_9ZZZZ</name>
<dbReference type="PANTHER" id="PTHR35894:SF1">
    <property type="entry name" value="PHOSPHORIBULOKINASE _ URIDINE KINASE FAMILY"/>
    <property type="match status" value="1"/>
</dbReference>
<dbReference type="InterPro" id="IPR027417">
    <property type="entry name" value="P-loop_NTPase"/>
</dbReference>
<dbReference type="AlphaFoldDB" id="A0A645J9C5"/>
<dbReference type="PANTHER" id="PTHR35894">
    <property type="entry name" value="GENERAL SECRETION PATHWAY PROTEIN A-RELATED"/>
    <property type="match status" value="1"/>
</dbReference>
<protein>
    <recommendedName>
        <fullName evidence="1">ORC1/DEAH AAA+ ATPase domain-containing protein</fullName>
    </recommendedName>
</protein>
<reference evidence="2" key="1">
    <citation type="submission" date="2019-08" db="EMBL/GenBank/DDBJ databases">
        <authorList>
            <person name="Kucharzyk K."/>
            <person name="Murdoch R.W."/>
            <person name="Higgins S."/>
            <person name="Loffler F."/>
        </authorList>
    </citation>
    <scope>NUCLEOTIDE SEQUENCE</scope>
</reference>
<sequence>MIIDEAQDLTNELLEQVRLLSNLETDNRKLLQIVLLGQPELRSRLNEHSLRQLRQRITVRYHLSPLTRSEVARYVQHRLQVSGGNGTPCFTWAAMWRIYQYSKGIPRLVNALCDKALLAGFVNQCQRISYRMVGQAIRELEGNYCA</sequence>
<evidence type="ECO:0000313" key="2">
    <source>
        <dbReference type="EMBL" id="MPN59997.1"/>
    </source>
</evidence>
<dbReference type="SUPFAM" id="SSF52540">
    <property type="entry name" value="P-loop containing nucleoside triphosphate hydrolases"/>
    <property type="match status" value="1"/>
</dbReference>
<dbReference type="InterPro" id="IPR052026">
    <property type="entry name" value="ExeA_AAA_ATPase_DNA-bind"/>
</dbReference>